<dbReference type="PANTHER" id="PTHR10655:SF17">
    <property type="entry name" value="LYSOPHOSPHOLIPASE-LIKE PROTEIN 1"/>
    <property type="match status" value="1"/>
</dbReference>
<gene>
    <name evidence="4" type="ORF">SAMN05421760_11382</name>
</gene>
<keyword evidence="2" id="KW-0378">Hydrolase</keyword>
<dbReference type="InterPro" id="IPR003140">
    <property type="entry name" value="PLipase/COase/thioEstase"/>
</dbReference>
<dbReference type="RefSeq" id="WP_238377107.1">
    <property type="nucleotide sequence ID" value="NZ_FTOE01000013.1"/>
</dbReference>
<comment type="similarity">
    <text evidence="1">Belongs to the AB hydrolase superfamily. AB hydrolase 2 family.</text>
</comment>
<dbReference type="EMBL" id="FTOE01000013">
    <property type="protein sequence ID" value="SIT07428.1"/>
    <property type="molecule type" value="Genomic_DNA"/>
</dbReference>
<dbReference type="InterPro" id="IPR050565">
    <property type="entry name" value="LYPA1-2/EST-like"/>
</dbReference>
<evidence type="ECO:0000313" key="5">
    <source>
        <dbReference type="Proteomes" id="UP000185999"/>
    </source>
</evidence>
<organism evidence="4 5">
    <name type="scientific">Neptunomonas antarctica</name>
    <dbReference type="NCBI Taxonomy" id="619304"/>
    <lineage>
        <taxon>Bacteria</taxon>
        <taxon>Pseudomonadati</taxon>
        <taxon>Pseudomonadota</taxon>
        <taxon>Gammaproteobacteria</taxon>
        <taxon>Oceanospirillales</taxon>
        <taxon>Oceanospirillaceae</taxon>
        <taxon>Neptunomonas</taxon>
    </lineage>
</organism>
<evidence type="ECO:0000256" key="2">
    <source>
        <dbReference type="ARBA" id="ARBA00022801"/>
    </source>
</evidence>
<dbReference type="Pfam" id="PF02230">
    <property type="entry name" value="Abhydrolase_2"/>
    <property type="match status" value="1"/>
</dbReference>
<evidence type="ECO:0000256" key="1">
    <source>
        <dbReference type="ARBA" id="ARBA00006499"/>
    </source>
</evidence>
<proteinExistence type="inferred from homology"/>
<keyword evidence="5" id="KW-1185">Reference proteome</keyword>
<evidence type="ECO:0000313" key="4">
    <source>
        <dbReference type="EMBL" id="SIT07428.1"/>
    </source>
</evidence>
<dbReference type="AlphaFoldDB" id="A0A1N7PA56"/>
<accession>A0A1N7PA56</accession>
<feature type="domain" description="Phospholipase/carboxylesterase/thioesterase" evidence="3">
    <location>
        <begin position="7"/>
        <end position="218"/>
    </location>
</feature>
<dbReference type="InterPro" id="IPR029058">
    <property type="entry name" value="AB_hydrolase_fold"/>
</dbReference>
<dbReference type="Gene3D" id="3.40.50.1820">
    <property type="entry name" value="alpha/beta hydrolase"/>
    <property type="match status" value="1"/>
</dbReference>
<evidence type="ECO:0000259" key="3">
    <source>
        <dbReference type="Pfam" id="PF02230"/>
    </source>
</evidence>
<dbReference type="PANTHER" id="PTHR10655">
    <property type="entry name" value="LYSOPHOSPHOLIPASE-RELATED"/>
    <property type="match status" value="1"/>
</dbReference>
<name>A0A1N7PA56_9GAMM</name>
<reference evidence="5" key="1">
    <citation type="submission" date="2017-01" db="EMBL/GenBank/DDBJ databases">
        <authorList>
            <person name="Varghese N."/>
            <person name="Submissions S."/>
        </authorList>
    </citation>
    <scope>NUCLEOTIDE SEQUENCE [LARGE SCALE GENOMIC DNA]</scope>
    <source>
        <strain evidence="5">DSM 22306</strain>
    </source>
</reference>
<dbReference type="SUPFAM" id="SSF53474">
    <property type="entry name" value="alpha/beta-Hydrolases"/>
    <property type="match status" value="1"/>
</dbReference>
<dbReference type="GO" id="GO:0016787">
    <property type="term" value="F:hydrolase activity"/>
    <property type="evidence" value="ECO:0007669"/>
    <property type="project" value="UniProtKB-KW"/>
</dbReference>
<dbReference type="Proteomes" id="UP000185999">
    <property type="component" value="Unassembled WGS sequence"/>
</dbReference>
<dbReference type="STRING" id="619304.SAMN05421760_11382"/>
<protein>
    <submittedName>
        <fullName evidence="4">Phospholipase/carboxylesterase</fullName>
    </submittedName>
</protein>
<sequence>MIDNDMIVVETKPACDAAIIWMHGLGVDGSDFPPTIPYLKLPKELAARFLFPNAPEQAVTVNGGMVMRSWYDILSMGIGREINDAQLQSSVSQISDIVTQQIDAGIAPERILLVGFSQGGAVAYETGLSYPGNLGGIAAMSTYLPRPIEQISIGNNSVAALSMPILSLHGEHDDVVPLTLGESAVEQLKQKGYQPEWHTFKMAHEVSVESLAVLGRWITQQLSK</sequence>